<evidence type="ECO:0008006" key="5">
    <source>
        <dbReference type="Google" id="ProtNLM"/>
    </source>
</evidence>
<gene>
    <name evidence="3" type="ORF">ACFO6Q_04035</name>
</gene>
<evidence type="ECO:0000256" key="2">
    <source>
        <dbReference type="SAM" id="Phobius"/>
    </source>
</evidence>
<name>A0ABV9QVJ3_9GAMM</name>
<feature type="compositionally biased region" description="Basic and acidic residues" evidence="1">
    <location>
        <begin position="224"/>
        <end position="243"/>
    </location>
</feature>
<dbReference type="EMBL" id="JBHSHD010000003">
    <property type="protein sequence ID" value="MFC4819477.1"/>
    <property type="molecule type" value="Genomic_DNA"/>
</dbReference>
<protein>
    <recommendedName>
        <fullName evidence="5">General secretion pathway protein GspN</fullName>
    </recommendedName>
</protein>
<feature type="region of interest" description="Disordered" evidence="1">
    <location>
        <begin position="170"/>
        <end position="254"/>
    </location>
</feature>
<sequence>MNVQTARLVTNGLAGVCGVLALLAVVQYAGFGRGYGWAPDSEGEANHSQIGAIDSKPVQLPSASAFASIEEHPLFNEDRQPTPVSAGDGEGTEEAAPPSPLNIALTGVILDDANNVRIAMVQDKSRNQAVALRVGMPLEGEQASWTLVDVKPRGVVFKSAANETTEVALETSVVQPAPPKPAPRAPARPAAGGKAPAVPGKGAAGGAKTGSNAKEDASGSSADLARRIEERRRQMREDAERLRNGGNKPATEKK</sequence>
<comment type="caution">
    <text evidence="3">The sequence shown here is derived from an EMBL/GenBank/DDBJ whole genome shotgun (WGS) entry which is preliminary data.</text>
</comment>
<evidence type="ECO:0000313" key="3">
    <source>
        <dbReference type="EMBL" id="MFC4819477.1"/>
    </source>
</evidence>
<dbReference type="Proteomes" id="UP001595886">
    <property type="component" value="Unassembled WGS sequence"/>
</dbReference>
<feature type="transmembrane region" description="Helical" evidence="2">
    <location>
        <begin position="12"/>
        <end position="31"/>
    </location>
</feature>
<organism evidence="3 4">
    <name type="scientific">Dokdonella ginsengisoli</name>
    <dbReference type="NCBI Taxonomy" id="363846"/>
    <lineage>
        <taxon>Bacteria</taxon>
        <taxon>Pseudomonadati</taxon>
        <taxon>Pseudomonadota</taxon>
        <taxon>Gammaproteobacteria</taxon>
        <taxon>Lysobacterales</taxon>
        <taxon>Rhodanobacteraceae</taxon>
        <taxon>Dokdonella</taxon>
    </lineage>
</organism>
<feature type="region of interest" description="Disordered" evidence="1">
    <location>
        <begin position="72"/>
        <end position="100"/>
    </location>
</feature>
<keyword evidence="4" id="KW-1185">Reference proteome</keyword>
<feature type="compositionally biased region" description="Pro residues" evidence="1">
    <location>
        <begin position="176"/>
        <end position="186"/>
    </location>
</feature>
<reference evidence="4" key="1">
    <citation type="journal article" date="2019" name="Int. J. Syst. Evol. Microbiol.">
        <title>The Global Catalogue of Microorganisms (GCM) 10K type strain sequencing project: providing services to taxonomists for standard genome sequencing and annotation.</title>
        <authorList>
            <consortium name="The Broad Institute Genomics Platform"/>
            <consortium name="The Broad Institute Genome Sequencing Center for Infectious Disease"/>
            <person name="Wu L."/>
            <person name="Ma J."/>
        </authorList>
    </citation>
    <scope>NUCLEOTIDE SEQUENCE [LARGE SCALE GENOMIC DNA]</scope>
    <source>
        <strain evidence="4">CCUG 30340</strain>
    </source>
</reference>
<feature type="compositionally biased region" description="Low complexity" evidence="1">
    <location>
        <begin position="187"/>
        <end position="201"/>
    </location>
</feature>
<dbReference type="RefSeq" id="WP_380019242.1">
    <property type="nucleotide sequence ID" value="NZ_JBHSHD010000003.1"/>
</dbReference>
<keyword evidence="2" id="KW-0472">Membrane</keyword>
<evidence type="ECO:0000256" key="1">
    <source>
        <dbReference type="SAM" id="MobiDB-lite"/>
    </source>
</evidence>
<keyword evidence="2" id="KW-1133">Transmembrane helix</keyword>
<accession>A0ABV9QVJ3</accession>
<evidence type="ECO:0000313" key="4">
    <source>
        <dbReference type="Proteomes" id="UP001595886"/>
    </source>
</evidence>
<proteinExistence type="predicted"/>
<keyword evidence="2" id="KW-0812">Transmembrane</keyword>